<organism evidence="1 2">
    <name type="scientific">Lophiotrema nucula</name>
    <dbReference type="NCBI Taxonomy" id="690887"/>
    <lineage>
        <taxon>Eukaryota</taxon>
        <taxon>Fungi</taxon>
        <taxon>Dikarya</taxon>
        <taxon>Ascomycota</taxon>
        <taxon>Pezizomycotina</taxon>
        <taxon>Dothideomycetes</taxon>
        <taxon>Pleosporomycetidae</taxon>
        <taxon>Pleosporales</taxon>
        <taxon>Lophiotremataceae</taxon>
        <taxon>Lophiotrema</taxon>
    </lineage>
</organism>
<name>A0A6A5YWM1_9PLEO</name>
<gene>
    <name evidence="1" type="ORF">BDV96DRAFT_173666</name>
</gene>
<evidence type="ECO:0000313" key="1">
    <source>
        <dbReference type="EMBL" id="KAF2111629.1"/>
    </source>
</evidence>
<evidence type="ECO:0000313" key="2">
    <source>
        <dbReference type="Proteomes" id="UP000799770"/>
    </source>
</evidence>
<dbReference type="OrthoDB" id="5216108at2759"/>
<dbReference type="Proteomes" id="UP000799770">
    <property type="component" value="Unassembled WGS sequence"/>
</dbReference>
<reference evidence="1" key="1">
    <citation type="journal article" date="2020" name="Stud. Mycol.">
        <title>101 Dothideomycetes genomes: a test case for predicting lifestyles and emergence of pathogens.</title>
        <authorList>
            <person name="Haridas S."/>
            <person name="Albert R."/>
            <person name="Binder M."/>
            <person name="Bloem J."/>
            <person name="Labutti K."/>
            <person name="Salamov A."/>
            <person name="Andreopoulos B."/>
            <person name="Baker S."/>
            <person name="Barry K."/>
            <person name="Bills G."/>
            <person name="Bluhm B."/>
            <person name="Cannon C."/>
            <person name="Castanera R."/>
            <person name="Culley D."/>
            <person name="Daum C."/>
            <person name="Ezra D."/>
            <person name="Gonzalez J."/>
            <person name="Henrissat B."/>
            <person name="Kuo A."/>
            <person name="Liang C."/>
            <person name="Lipzen A."/>
            <person name="Lutzoni F."/>
            <person name="Magnuson J."/>
            <person name="Mondo S."/>
            <person name="Nolan M."/>
            <person name="Ohm R."/>
            <person name="Pangilinan J."/>
            <person name="Park H.-J."/>
            <person name="Ramirez L."/>
            <person name="Alfaro M."/>
            <person name="Sun H."/>
            <person name="Tritt A."/>
            <person name="Yoshinaga Y."/>
            <person name="Zwiers L.-H."/>
            <person name="Turgeon B."/>
            <person name="Goodwin S."/>
            <person name="Spatafora J."/>
            <person name="Crous P."/>
            <person name="Grigoriev I."/>
        </authorList>
    </citation>
    <scope>NUCLEOTIDE SEQUENCE</scope>
    <source>
        <strain evidence="1">CBS 627.86</strain>
    </source>
</reference>
<sequence length="275" mass="29702">MIRIHTGRRVPDCDDRREVVLHFRVNMELADETKRQTDRMVRSPRYKRGHLPRRLLGNSLSSICLKHSTNSSARFDNLCLPFQPSPTSEDQSNLNSTMMAPLSISKALCLIGLLGSVTAAPTEARSPTLSGASAESLDLDTRQNPANQNAGVLICESKQGGCGYEVTYNSGGSSQTVTFSSQGNLCAVRFFQKHTNSAGFYADLDAIGSNPGITIGYNPTGRKITLGSPNNVIEDPVTLQSLCNQALGWSTSSNTVDVANSALDQYTSIPNTPLF</sequence>
<accession>A0A6A5YWM1</accession>
<dbReference type="EMBL" id="ML977333">
    <property type="protein sequence ID" value="KAF2111629.1"/>
    <property type="molecule type" value="Genomic_DNA"/>
</dbReference>
<dbReference type="AlphaFoldDB" id="A0A6A5YWM1"/>
<proteinExistence type="predicted"/>
<keyword evidence="2" id="KW-1185">Reference proteome</keyword>
<protein>
    <submittedName>
        <fullName evidence="1">Uncharacterized protein</fullName>
    </submittedName>
</protein>